<dbReference type="AlphaFoldDB" id="Q5YRD8"/>
<dbReference type="SUPFAM" id="SSF140453">
    <property type="entry name" value="EsxAB dimer-like"/>
    <property type="match status" value="1"/>
</dbReference>
<evidence type="ECO:0000313" key="2">
    <source>
        <dbReference type="EMBL" id="BAD59253.1"/>
    </source>
</evidence>
<reference evidence="2 3" key="1">
    <citation type="journal article" date="2004" name="Proc. Natl. Acad. Sci. U.S.A.">
        <title>The complete genomic sequence of Nocardia farcinica IFM 10152.</title>
        <authorList>
            <person name="Ishikawa J."/>
            <person name="Yamashita A."/>
            <person name="Mikami Y."/>
            <person name="Hoshino Y."/>
            <person name="Kurita H."/>
            <person name="Hotta K."/>
            <person name="Shiba T."/>
            <person name="Hattori M."/>
        </authorList>
    </citation>
    <scope>NUCLEOTIDE SEQUENCE [LARGE SCALE GENOMIC DNA]</scope>
    <source>
        <strain evidence="2 3">IFM 10152</strain>
    </source>
</reference>
<dbReference type="Gene3D" id="1.10.287.1060">
    <property type="entry name" value="ESAT-6-like"/>
    <property type="match status" value="1"/>
</dbReference>
<dbReference type="HOGENOM" id="CLU_151185_4_0_11"/>
<dbReference type="STRING" id="247156.NFA_44025"/>
<organism evidence="2 3">
    <name type="scientific">Nocardia farcinica (strain IFM 10152)</name>
    <dbReference type="NCBI Taxonomy" id="247156"/>
    <lineage>
        <taxon>Bacteria</taxon>
        <taxon>Bacillati</taxon>
        <taxon>Actinomycetota</taxon>
        <taxon>Actinomycetes</taxon>
        <taxon>Mycobacteriales</taxon>
        <taxon>Nocardiaceae</taxon>
        <taxon>Nocardia</taxon>
    </lineage>
</organism>
<gene>
    <name evidence="2" type="ordered locus">NFA_44025</name>
</gene>
<evidence type="ECO:0000313" key="3">
    <source>
        <dbReference type="Proteomes" id="UP000006820"/>
    </source>
</evidence>
<dbReference type="InterPro" id="IPR010310">
    <property type="entry name" value="T7SS_ESAT-6-like"/>
</dbReference>
<protein>
    <recommendedName>
        <fullName evidence="1">ESAT-6-like protein</fullName>
    </recommendedName>
</protein>
<dbReference type="GeneID" id="61135024"/>
<dbReference type="KEGG" id="nfa:NFA_44025"/>
<dbReference type="Proteomes" id="UP000006820">
    <property type="component" value="Chromosome"/>
</dbReference>
<dbReference type="Pfam" id="PF06013">
    <property type="entry name" value="WXG100"/>
    <property type="match status" value="1"/>
</dbReference>
<dbReference type="NCBIfam" id="TIGR03930">
    <property type="entry name" value="WXG100_ESAT6"/>
    <property type="match status" value="1"/>
</dbReference>
<dbReference type="eggNOG" id="COG4842">
    <property type="taxonomic scope" value="Bacteria"/>
</dbReference>
<proteinExistence type="inferred from homology"/>
<dbReference type="EMBL" id="AP006618">
    <property type="protein sequence ID" value="BAD59253.1"/>
    <property type="molecule type" value="Genomic_DNA"/>
</dbReference>
<dbReference type="InterPro" id="IPR036689">
    <property type="entry name" value="ESAT-6-like_sf"/>
</dbReference>
<comment type="similarity">
    <text evidence="1">Belongs to the WXG100 family.</text>
</comment>
<dbReference type="RefSeq" id="WP_011210938.1">
    <property type="nucleotide sequence ID" value="NC_006361.1"/>
</dbReference>
<name>Q5YRD8_NOCFA</name>
<evidence type="ECO:0000256" key="1">
    <source>
        <dbReference type="RuleBase" id="RU362001"/>
    </source>
</evidence>
<dbReference type="OrthoDB" id="4556231at2"/>
<accession>Q5YRD8</accession>
<sequence length="99" mass="10996">MTGEYSVDLAALEDLTARLRGYHSFVLDNLGELRRQTESLSTTWTGAAAEAFAAAHLDWNDSVAYLTEGLERLESASVHAYQSYSNVVEINRKMVGRRA</sequence>
<keyword evidence="3" id="KW-1185">Reference proteome</keyword>